<proteinExistence type="predicted"/>
<keyword evidence="2" id="KW-1185">Reference proteome</keyword>
<protein>
    <submittedName>
        <fullName evidence="1">Unnamed protein product</fullName>
    </submittedName>
</protein>
<comment type="caution">
    <text evidence="1">The sequence shown here is derived from an EMBL/GenBank/DDBJ whole genome shotgun (WGS) entry which is preliminary data.</text>
</comment>
<evidence type="ECO:0000313" key="2">
    <source>
        <dbReference type="Proteomes" id="UP001165101"/>
    </source>
</evidence>
<evidence type="ECO:0000313" key="1">
    <source>
        <dbReference type="EMBL" id="GME91602.1"/>
    </source>
</evidence>
<gene>
    <name evidence="1" type="ORF">Cboi01_000236700</name>
</gene>
<dbReference type="Proteomes" id="UP001165101">
    <property type="component" value="Unassembled WGS sequence"/>
</dbReference>
<dbReference type="EMBL" id="BSXV01001056">
    <property type="protein sequence ID" value="GME91602.1"/>
    <property type="molecule type" value="Genomic_DNA"/>
</dbReference>
<sequence>MVYVVVQSDFDDVVKDVVTESVERDSFWAKVGSMKNYKKVIIAVEKDSGKLKFISQDENVEFKKLVKDRYQIVQKDTPDEEISIDLRCVSHHFQPMKREISSFDIIPSCEKENVNSVAFGDAEGNLKFAEINSQSEISVLKVIEEAHFANLTKVKFFPSAKVLITTGLDFSTKIWSFPGGENPRIFRKQKGRITDVCIVGKGRNVLTSSLDGSIVIWECGTSKDLYELRRIKSLKDGVTVIKLRETDAKTHEGEIENHINSHLFEAEGKICYSGHESGTIAVWDIYSQTTLGEYSSLDGSPVSALIVEDEYIYAGYENSFVRCWSYNNFSAPVWERQLFNSKSVGSEKIDTKVNDILYLSGEDKLVVSWSDSQLVAINSRNGEDSETYFGFDTSLRVNEIKKSGSEVYAAGKEGLFLNL</sequence>
<organism evidence="1 2">
    <name type="scientific">Candida boidinii</name>
    <name type="common">Yeast</name>
    <dbReference type="NCBI Taxonomy" id="5477"/>
    <lineage>
        <taxon>Eukaryota</taxon>
        <taxon>Fungi</taxon>
        <taxon>Dikarya</taxon>
        <taxon>Ascomycota</taxon>
        <taxon>Saccharomycotina</taxon>
        <taxon>Pichiomycetes</taxon>
        <taxon>Pichiales</taxon>
        <taxon>Pichiaceae</taxon>
        <taxon>Ogataea</taxon>
        <taxon>Ogataea/Candida clade</taxon>
    </lineage>
</organism>
<name>A0ACB5TN42_CANBO</name>
<accession>A0ACB5TN42</accession>
<reference evidence="1" key="1">
    <citation type="submission" date="2023-04" db="EMBL/GenBank/DDBJ databases">
        <title>Candida boidinii NBRC 1967.</title>
        <authorList>
            <person name="Ichikawa N."/>
            <person name="Sato H."/>
            <person name="Tonouchi N."/>
        </authorList>
    </citation>
    <scope>NUCLEOTIDE SEQUENCE</scope>
    <source>
        <strain evidence="1">NBRC 1967</strain>
    </source>
</reference>